<comment type="similarity">
    <text evidence="1">Belongs to the oxygen-dependent FAD-linked oxidoreductase family.</text>
</comment>
<evidence type="ECO:0000256" key="3">
    <source>
        <dbReference type="SAM" id="SignalP"/>
    </source>
</evidence>
<dbReference type="InterPro" id="IPR016169">
    <property type="entry name" value="FAD-bd_PCMH_sub2"/>
</dbReference>
<reference evidence="5" key="1">
    <citation type="journal article" date="2020" name="Stud. Mycol.">
        <title>101 Dothideomycetes genomes: a test case for predicting lifestyles and emergence of pathogens.</title>
        <authorList>
            <person name="Haridas S."/>
            <person name="Albert R."/>
            <person name="Binder M."/>
            <person name="Bloem J."/>
            <person name="Labutti K."/>
            <person name="Salamov A."/>
            <person name="Andreopoulos B."/>
            <person name="Baker S."/>
            <person name="Barry K."/>
            <person name="Bills G."/>
            <person name="Bluhm B."/>
            <person name="Cannon C."/>
            <person name="Castanera R."/>
            <person name="Culley D."/>
            <person name="Daum C."/>
            <person name="Ezra D."/>
            <person name="Gonzalez J."/>
            <person name="Henrissat B."/>
            <person name="Kuo A."/>
            <person name="Liang C."/>
            <person name="Lipzen A."/>
            <person name="Lutzoni F."/>
            <person name="Magnuson J."/>
            <person name="Mondo S."/>
            <person name="Nolan M."/>
            <person name="Ohm R."/>
            <person name="Pangilinan J."/>
            <person name="Park H.-J."/>
            <person name="Ramirez L."/>
            <person name="Alfaro M."/>
            <person name="Sun H."/>
            <person name="Tritt A."/>
            <person name="Yoshinaga Y."/>
            <person name="Zwiers L.-H."/>
            <person name="Turgeon B."/>
            <person name="Goodwin S."/>
            <person name="Spatafora J."/>
            <person name="Crous P."/>
            <person name="Grigoriev I."/>
        </authorList>
    </citation>
    <scope>NUCLEOTIDE SEQUENCE</scope>
    <source>
        <strain evidence="5">CBS 627.86</strain>
    </source>
</reference>
<dbReference type="GO" id="GO:0016491">
    <property type="term" value="F:oxidoreductase activity"/>
    <property type="evidence" value="ECO:0007669"/>
    <property type="project" value="UniProtKB-KW"/>
</dbReference>
<accession>A0A6A5ZCD1</accession>
<dbReference type="Pfam" id="PF01565">
    <property type="entry name" value="FAD_binding_4"/>
    <property type="match status" value="1"/>
</dbReference>
<dbReference type="SUPFAM" id="SSF56176">
    <property type="entry name" value="FAD-binding/transporter-associated domain-like"/>
    <property type="match status" value="1"/>
</dbReference>
<evidence type="ECO:0000256" key="1">
    <source>
        <dbReference type="ARBA" id="ARBA00005466"/>
    </source>
</evidence>
<evidence type="ECO:0000313" key="6">
    <source>
        <dbReference type="Proteomes" id="UP000799770"/>
    </source>
</evidence>
<keyword evidence="6" id="KW-1185">Reference proteome</keyword>
<dbReference type="InterPro" id="IPR012951">
    <property type="entry name" value="BBE"/>
</dbReference>
<dbReference type="PROSITE" id="PS51387">
    <property type="entry name" value="FAD_PCMH"/>
    <property type="match status" value="1"/>
</dbReference>
<feature type="chain" id="PRO_5025597299" description="FAD-binding PCMH-type domain-containing protein" evidence="3">
    <location>
        <begin position="21"/>
        <end position="638"/>
    </location>
</feature>
<sequence length="638" mass="70330">MGNIWVRWLPLLLLISRGAATEAPKMKYLDGLVSYLSSTSALVAAKENNCKCTPDGSCWPSTAEWSSFNETISGHLIRSIPPASVCYPSQPNYNEEQCAIVRSQWFNSTWHAQDPISVDYPIWTNNSCNPIDANGTSITGDTNAGKKGCSIGNYPVYAVNAKNAGDVSTAFRWAAKKNIRVVVKSTGHSYPGRSVGYGSLSIWTHNLRGLDYIEWFKPRNCPIEKPLRAARIAAGHTGFEAQAELAKRNMVVVTGANPDVGVVGWLTGGGHGTLSTSYGMGADNLLEATIVTPDGKLLVTNPCKNPDVFFAIRGGGGGTFGVVLEIVVKAFPSPQTSLNVFKLASLSPTITTEFWDLMGFIHAEMPKLKEGGMQGYYYMVGPPTTPTLSFFWGFFLYNKSNGTVERLMAPIEDYLKIRPTLFAYQSNITQSPSYFPLYAGTFTNEQVANGGSAFGSRLLSPESLSDPNVTARVFEQIGPSSLKKNGVFDNPGVLGHMIASPKEPSYYPEVISMNPGWRDTLTHLLVVEGWRDGIAPELIRSVYQDITYNKTEPLRKLSPDTGAYFNECDSYEPQWQKAFWGKHYARLRKIKQKYDPKNLLWCRRCVGSEALVEREDGRLCKANYGTKRDGTASFEEMV</sequence>
<dbReference type="Gene3D" id="3.30.465.10">
    <property type="match status" value="2"/>
</dbReference>
<dbReference type="GO" id="GO:0071949">
    <property type="term" value="F:FAD binding"/>
    <property type="evidence" value="ECO:0007669"/>
    <property type="project" value="InterPro"/>
</dbReference>
<feature type="signal peptide" evidence="3">
    <location>
        <begin position="1"/>
        <end position="20"/>
    </location>
</feature>
<proteinExistence type="inferred from homology"/>
<evidence type="ECO:0000256" key="2">
    <source>
        <dbReference type="ARBA" id="ARBA00023002"/>
    </source>
</evidence>
<dbReference type="AlphaFoldDB" id="A0A6A5ZCD1"/>
<keyword evidence="3" id="KW-0732">Signal</keyword>
<dbReference type="EMBL" id="ML977319">
    <property type="protein sequence ID" value="KAF2117142.1"/>
    <property type="molecule type" value="Genomic_DNA"/>
</dbReference>
<dbReference type="InterPro" id="IPR016166">
    <property type="entry name" value="FAD-bd_PCMH"/>
</dbReference>
<dbReference type="OrthoDB" id="9983560at2759"/>
<dbReference type="Proteomes" id="UP000799770">
    <property type="component" value="Unassembled WGS sequence"/>
</dbReference>
<dbReference type="InterPro" id="IPR036318">
    <property type="entry name" value="FAD-bd_PCMH-like_sf"/>
</dbReference>
<protein>
    <recommendedName>
        <fullName evidence="4">FAD-binding PCMH-type domain-containing protein</fullName>
    </recommendedName>
</protein>
<evidence type="ECO:0000259" key="4">
    <source>
        <dbReference type="PROSITE" id="PS51387"/>
    </source>
</evidence>
<dbReference type="PANTHER" id="PTHR13878:SF91">
    <property type="entry name" value="FAD BINDING DOMAIN PROTEIN (AFU_ORTHOLOGUE AFUA_6G12070)-RELATED"/>
    <property type="match status" value="1"/>
</dbReference>
<feature type="domain" description="FAD-binding PCMH-type" evidence="4">
    <location>
        <begin position="151"/>
        <end position="333"/>
    </location>
</feature>
<dbReference type="InterPro" id="IPR006094">
    <property type="entry name" value="Oxid_FAD_bind_N"/>
</dbReference>
<name>A0A6A5ZCD1_9PLEO</name>
<organism evidence="5 6">
    <name type="scientific">Lophiotrema nucula</name>
    <dbReference type="NCBI Taxonomy" id="690887"/>
    <lineage>
        <taxon>Eukaryota</taxon>
        <taxon>Fungi</taxon>
        <taxon>Dikarya</taxon>
        <taxon>Ascomycota</taxon>
        <taxon>Pezizomycotina</taxon>
        <taxon>Dothideomycetes</taxon>
        <taxon>Pleosporomycetidae</taxon>
        <taxon>Pleosporales</taxon>
        <taxon>Lophiotremataceae</taxon>
        <taxon>Lophiotrema</taxon>
    </lineage>
</organism>
<dbReference type="InterPro" id="IPR050432">
    <property type="entry name" value="FAD-linked_Oxidoreductases_BP"/>
</dbReference>
<keyword evidence="2" id="KW-0560">Oxidoreductase</keyword>
<dbReference type="PANTHER" id="PTHR13878">
    <property type="entry name" value="GULONOLACTONE OXIDASE"/>
    <property type="match status" value="1"/>
</dbReference>
<evidence type="ECO:0000313" key="5">
    <source>
        <dbReference type="EMBL" id="KAF2117142.1"/>
    </source>
</evidence>
<gene>
    <name evidence="5" type="ORF">BDV96DRAFT_571629</name>
</gene>
<dbReference type="Pfam" id="PF08031">
    <property type="entry name" value="BBE"/>
    <property type="match status" value="1"/>
</dbReference>